<evidence type="ECO:0000256" key="1">
    <source>
        <dbReference type="ARBA" id="ARBA00004651"/>
    </source>
</evidence>
<evidence type="ECO:0000256" key="13">
    <source>
        <dbReference type="SAM" id="Phobius"/>
    </source>
</evidence>
<gene>
    <name evidence="14" type="ORF">NXF25_000022</name>
</gene>
<dbReference type="Pfam" id="PF00474">
    <property type="entry name" value="SSF"/>
    <property type="match status" value="1"/>
</dbReference>
<keyword evidence="5 13" id="KW-0812">Transmembrane</keyword>
<feature type="compositionally biased region" description="Acidic residues" evidence="12">
    <location>
        <begin position="70"/>
        <end position="82"/>
    </location>
</feature>
<dbReference type="GO" id="GO:1904200">
    <property type="term" value="P:iodide transmembrane transport"/>
    <property type="evidence" value="ECO:0007669"/>
    <property type="project" value="TreeGrafter"/>
</dbReference>
<dbReference type="Gene3D" id="1.20.1730.10">
    <property type="entry name" value="Sodium/glucose cotransporter"/>
    <property type="match status" value="1"/>
</dbReference>
<dbReference type="AlphaFoldDB" id="A0AAW1C3C5"/>
<evidence type="ECO:0000256" key="4">
    <source>
        <dbReference type="ARBA" id="ARBA00022475"/>
    </source>
</evidence>
<keyword evidence="9 13" id="KW-0472">Membrane</keyword>
<dbReference type="PANTHER" id="PTHR42985">
    <property type="entry name" value="SODIUM-COUPLED MONOCARBOXYLATE TRANSPORTER"/>
    <property type="match status" value="1"/>
</dbReference>
<evidence type="ECO:0000256" key="2">
    <source>
        <dbReference type="ARBA" id="ARBA00006434"/>
    </source>
</evidence>
<accession>A0AAW1C3C5</accession>
<keyword evidence="4" id="KW-1003">Cell membrane</keyword>
<keyword evidence="6 13" id="KW-1133">Transmembrane helix</keyword>
<evidence type="ECO:0000256" key="11">
    <source>
        <dbReference type="RuleBase" id="RU362091"/>
    </source>
</evidence>
<dbReference type="Proteomes" id="UP001474421">
    <property type="component" value="Unassembled WGS sequence"/>
</dbReference>
<evidence type="ECO:0000313" key="15">
    <source>
        <dbReference type="Proteomes" id="UP001474421"/>
    </source>
</evidence>
<comment type="similarity">
    <text evidence="2 11">Belongs to the sodium:solute symporter (SSF) (TC 2.A.21) family.</text>
</comment>
<evidence type="ECO:0000256" key="6">
    <source>
        <dbReference type="ARBA" id="ARBA00022989"/>
    </source>
</evidence>
<feature type="transmembrane region" description="Helical" evidence="13">
    <location>
        <begin position="164"/>
        <end position="186"/>
    </location>
</feature>
<feature type="transmembrane region" description="Helical" evidence="13">
    <location>
        <begin position="237"/>
        <end position="260"/>
    </location>
</feature>
<feature type="region of interest" description="Disordered" evidence="12">
    <location>
        <begin position="70"/>
        <end position="142"/>
    </location>
</feature>
<comment type="subcellular location">
    <subcellularLocation>
        <location evidence="1">Cell membrane</location>
        <topology evidence="1">Multi-pass membrane protein</topology>
    </subcellularLocation>
</comment>
<dbReference type="InterPro" id="IPR001734">
    <property type="entry name" value="Na/solute_symporter"/>
</dbReference>
<keyword evidence="15" id="KW-1185">Reference proteome</keyword>
<dbReference type="PROSITE" id="PS50283">
    <property type="entry name" value="NA_SOLUT_SYMP_3"/>
    <property type="match status" value="1"/>
</dbReference>
<proteinExistence type="inferred from homology"/>
<evidence type="ECO:0000256" key="9">
    <source>
        <dbReference type="ARBA" id="ARBA00023136"/>
    </source>
</evidence>
<evidence type="ECO:0000256" key="5">
    <source>
        <dbReference type="ARBA" id="ARBA00022692"/>
    </source>
</evidence>
<dbReference type="GO" id="GO:0008507">
    <property type="term" value="F:sodium:iodide symporter activity"/>
    <property type="evidence" value="ECO:0007669"/>
    <property type="project" value="TreeGrafter"/>
</dbReference>
<evidence type="ECO:0000313" key="14">
    <source>
        <dbReference type="EMBL" id="KAK9408847.1"/>
    </source>
</evidence>
<sequence length="313" mass="33280">MVHRSSLSFPNSGLSPLCEGYRAAPSLPPPCPEVSWTLCSFEKFSRSEGETSAALLSIFCPGASLPLLTEEEEQQEEEEEQEGVFRTPTSPPRAGLNSDTHTPPNPPPPAFSLQARLPSAPAGPVPLSRHCPPPAVPPSLGERQRMGAAGELAAFQQAPRGFGLWDYGVFSLMLLVSTGIGLFQALCRGGQKTPEDFFTGSRKMSALPVGLSLSASFMSAIQVLGVPAEAYRYGMKFLWMCLGQLLNSLLTAGLFLPVFYRLGVTSTYETRVGCLWAGSPLGPLPGPPGCQSHFQQGLKAGRLPASPIYSAGA</sequence>
<evidence type="ECO:0000256" key="10">
    <source>
        <dbReference type="ARBA" id="ARBA00023201"/>
    </source>
</evidence>
<dbReference type="EMBL" id="JAOTOJ010000001">
    <property type="protein sequence ID" value="KAK9408847.1"/>
    <property type="molecule type" value="Genomic_DNA"/>
</dbReference>
<evidence type="ECO:0000256" key="12">
    <source>
        <dbReference type="SAM" id="MobiDB-lite"/>
    </source>
</evidence>
<evidence type="ECO:0000256" key="3">
    <source>
        <dbReference type="ARBA" id="ARBA00022448"/>
    </source>
</evidence>
<dbReference type="GO" id="GO:0005886">
    <property type="term" value="C:plasma membrane"/>
    <property type="evidence" value="ECO:0007669"/>
    <property type="project" value="UniProtKB-SubCell"/>
</dbReference>
<organism evidence="14 15">
    <name type="scientific">Crotalus adamanteus</name>
    <name type="common">Eastern diamondback rattlesnake</name>
    <dbReference type="NCBI Taxonomy" id="8729"/>
    <lineage>
        <taxon>Eukaryota</taxon>
        <taxon>Metazoa</taxon>
        <taxon>Chordata</taxon>
        <taxon>Craniata</taxon>
        <taxon>Vertebrata</taxon>
        <taxon>Euteleostomi</taxon>
        <taxon>Lepidosauria</taxon>
        <taxon>Squamata</taxon>
        <taxon>Bifurcata</taxon>
        <taxon>Unidentata</taxon>
        <taxon>Episquamata</taxon>
        <taxon>Toxicofera</taxon>
        <taxon>Serpentes</taxon>
        <taxon>Colubroidea</taxon>
        <taxon>Viperidae</taxon>
        <taxon>Crotalinae</taxon>
        <taxon>Crotalus</taxon>
    </lineage>
</organism>
<dbReference type="GO" id="GO:0070062">
    <property type="term" value="C:extracellular exosome"/>
    <property type="evidence" value="ECO:0007669"/>
    <property type="project" value="TreeGrafter"/>
</dbReference>
<keyword evidence="10" id="KW-0739">Sodium transport</keyword>
<evidence type="ECO:0000256" key="8">
    <source>
        <dbReference type="ARBA" id="ARBA00023065"/>
    </source>
</evidence>
<comment type="caution">
    <text evidence="14">The sequence shown here is derived from an EMBL/GenBank/DDBJ whole genome shotgun (WGS) entry which is preliminary data.</text>
</comment>
<name>A0AAW1C3C5_CROAD</name>
<feature type="transmembrane region" description="Helical" evidence="13">
    <location>
        <begin position="206"/>
        <end position="225"/>
    </location>
</feature>
<keyword evidence="8" id="KW-0406">Ion transport</keyword>
<dbReference type="PANTHER" id="PTHR42985:SF11">
    <property type="entry name" value="SODIUM_IODIDE COTRANSPORTER"/>
    <property type="match status" value="1"/>
</dbReference>
<reference evidence="14 15" key="1">
    <citation type="journal article" date="2024" name="Proc. Natl. Acad. Sci. U.S.A.">
        <title>The genetic regulatory architecture and epigenomic basis for age-related changes in rattlesnake venom.</title>
        <authorList>
            <person name="Hogan M.P."/>
            <person name="Holding M.L."/>
            <person name="Nystrom G.S."/>
            <person name="Colston T.J."/>
            <person name="Bartlett D.A."/>
            <person name="Mason A.J."/>
            <person name="Ellsworth S.A."/>
            <person name="Rautsaw R.M."/>
            <person name="Lawrence K.C."/>
            <person name="Strickland J.L."/>
            <person name="He B."/>
            <person name="Fraser P."/>
            <person name="Margres M.J."/>
            <person name="Gilbert D.M."/>
            <person name="Gibbs H.L."/>
            <person name="Parkinson C.L."/>
            <person name="Rokyta D.R."/>
        </authorList>
    </citation>
    <scope>NUCLEOTIDE SEQUENCE [LARGE SCALE GENOMIC DNA]</scope>
    <source>
        <strain evidence="14">DRR0105</strain>
    </source>
</reference>
<evidence type="ECO:0000256" key="7">
    <source>
        <dbReference type="ARBA" id="ARBA00023053"/>
    </source>
</evidence>
<protein>
    <submittedName>
        <fullName evidence="14">Sodium/iodide cotransporter</fullName>
    </submittedName>
</protein>
<keyword evidence="3" id="KW-0813">Transport</keyword>
<dbReference type="InterPro" id="IPR051163">
    <property type="entry name" value="Sodium:Solute_Symporter_SSF"/>
</dbReference>
<dbReference type="InterPro" id="IPR038377">
    <property type="entry name" value="Na/Glc_symporter_sf"/>
</dbReference>
<keyword evidence="7" id="KW-0915">Sodium</keyword>